<dbReference type="PROSITE" id="PS00022">
    <property type="entry name" value="EGF_1"/>
    <property type="match status" value="1"/>
</dbReference>
<keyword evidence="4" id="KW-0964">Secreted</keyword>
<comment type="caution">
    <text evidence="9">Lacks conserved residue(s) required for the propagation of feature annotation.</text>
</comment>
<dbReference type="PANTHER" id="PTHR11475">
    <property type="entry name" value="OXIDASE/PEROXIDASE"/>
    <property type="match status" value="1"/>
</dbReference>
<organism evidence="10 11">
    <name type="scientific">Paramuricea clavata</name>
    <name type="common">Red gorgonian</name>
    <name type="synonym">Violescent sea-whip</name>
    <dbReference type="NCBI Taxonomy" id="317549"/>
    <lineage>
        <taxon>Eukaryota</taxon>
        <taxon>Metazoa</taxon>
        <taxon>Cnidaria</taxon>
        <taxon>Anthozoa</taxon>
        <taxon>Octocorallia</taxon>
        <taxon>Malacalcyonacea</taxon>
        <taxon>Plexauridae</taxon>
        <taxon>Paramuricea</taxon>
    </lineage>
</organism>
<dbReference type="InterPro" id="IPR010255">
    <property type="entry name" value="Haem_peroxidase_sf"/>
</dbReference>
<evidence type="ECO:0000256" key="5">
    <source>
        <dbReference type="ARBA" id="ARBA00022559"/>
    </source>
</evidence>
<feature type="disulfide bond" evidence="9">
    <location>
        <begin position="830"/>
        <end position="839"/>
    </location>
</feature>
<keyword evidence="6" id="KW-0349">Heme</keyword>
<dbReference type="SMART" id="SM00181">
    <property type="entry name" value="EGF"/>
    <property type="match status" value="1"/>
</dbReference>
<reference evidence="10" key="1">
    <citation type="submission" date="2020-04" db="EMBL/GenBank/DDBJ databases">
        <authorList>
            <person name="Alioto T."/>
            <person name="Alioto T."/>
            <person name="Gomez Garrido J."/>
        </authorList>
    </citation>
    <scope>NUCLEOTIDE SEQUENCE</scope>
    <source>
        <strain evidence="10">A484AB</strain>
    </source>
</reference>
<comment type="subcellular location">
    <subcellularLocation>
        <location evidence="2">Secreted</location>
    </subcellularLocation>
</comment>
<dbReference type="GO" id="GO:0005576">
    <property type="term" value="C:extracellular region"/>
    <property type="evidence" value="ECO:0007669"/>
    <property type="project" value="UniProtKB-SubCell"/>
</dbReference>
<dbReference type="PANTHER" id="PTHR11475:SF4">
    <property type="entry name" value="CHORION PEROXIDASE"/>
    <property type="match status" value="1"/>
</dbReference>
<dbReference type="OrthoDB" id="823504at2759"/>
<keyword evidence="9" id="KW-0245">EGF-like domain</keyword>
<evidence type="ECO:0000313" key="11">
    <source>
        <dbReference type="Proteomes" id="UP001152795"/>
    </source>
</evidence>
<dbReference type="EMBL" id="CACRXK020000979">
    <property type="protein sequence ID" value="CAB3986207.1"/>
    <property type="molecule type" value="Genomic_DNA"/>
</dbReference>
<evidence type="ECO:0000256" key="1">
    <source>
        <dbReference type="ARBA" id="ARBA00001970"/>
    </source>
</evidence>
<gene>
    <name evidence="10" type="ORF">PACLA_8A019960</name>
</gene>
<sequence length="917" mass="104367">MSIYIRVIAILAICLVHSPGFTSSQISFPAKILTYFVNDDIKAGKELASLNVKVRNGPSPVTYRIIPRSKLQVLKIGSLTGSITLRKDFKNFVRLRRDGTRRLFFKVLGCKKFGKRRRCAIVNVRIIALRGNFGDKFVEEALKHVTREKLVNHIYKGITNKTITPSFLLRVFRRITKTSEDIAMIDAKQEMLLDYVKRKIVQVLSLPSKGNINFDCLHIEKLFSLHKIERLLNPETCKSAKEKAHTLFCYHKYRTYDGTCNNLHHRHWGSADSKLERMVEADYADPDKLFLPKGSPDEFYKSHLPQASLVAHTFIGSQTHSMRSHQPYSHAIMQWGQFLDHDIDLSPESEAADKCEHLPCDSSRRISVPPCFPIVHAKNSTRCIKMTRSAAVCQSDAADLQPREQINVLTAFIDGSQIYGSSEALAKKLRTGKDGLLRMTNNNLLILDVESDASALCTDSGGCFISGDTRVNEQMSLASMHTLFNREHNRIAGILRHINHHWDDEKLYQETRKIVGGILQKISYEDYLPKILGNDGVLPFQGYQYDLNPGILNEFSTAAYRFGHSLIRPYFDVLDKGYNPVRAPIPLKEMFFNNVFIQKYGIEPILLGLLANTSQNVDPFLAEGLTKHLFERENIVGLNLASLNIQRGRDHGLSGYNTYRKLCGMKSAETFDDVALEIKNAKYRDVLKKLYKTPDKVDLWIAGLAEDPLPDSEVGPTFHCILSKQFRNLRDGDRFYYEEKDVFTKEQLREIKKVTLSQIMCHNLKDIVSIQKDAFIAPTCQEARVSCDNILQHSINLEAWTDLAPCYSNPCEHGGHCVPIDGGKNYHCYCGAYWTGDRCQYPENPCNPSTCIDPTGMWCRSELRGTLFYCSCDFFQTCKKRDFCKDSPCPTGYKCSNESDNYHGGYSCERINLDKLY</sequence>
<dbReference type="InterPro" id="IPR000742">
    <property type="entry name" value="EGF"/>
</dbReference>
<dbReference type="CDD" id="cd00054">
    <property type="entry name" value="EGF_CA"/>
    <property type="match status" value="1"/>
</dbReference>
<keyword evidence="9" id="KW-1015">Disulfide bond</keyword>
<keyword evidence="6" id="KW-0479">Metal-binding</keyword>
<dbReference type="SUPFAM" id="SSF57196">
    <property type="entry name" value="EGF/Laminin"/>
    <property type="match status" value="1"/>
</dbReference>
<dbReference type="GO" id="GO:0020037">
    <property type="term" value="F:heme binding"/>
    <property type="evidence" value="ECO:0007669"/>
    <property type="project" value="InterPro"/>
</dbReference>
<dbReference type="InterPro" id="IPR037120">
    <property type="entry name" value="Haem_peroxidase_sf_animal"/>
</dbReference>
<feature type="disulfide bond" evidence="9">
    <location>
        <begin position="811"/>
        <end position="828"/>
    </location>
</feature>
<dbReference type="Proteomes" id="UP001152795">
    <property type="component" value="Unassembled WGS sequence"/>
</dbReference>
<dbReference type="InterPro" id="IPR019791">
    <property type="entry name" value="Haem_peroxidase_animal"/>
</dbReference>
<evidence type="ECO:0000256" key="8">
    <source>
        <dbReference type="ARBA" id="ARBA00023180"/>
    </source>
</evidence>
<dbReference type="AlphaFoldDB" id="A0A7D9HMF3"/>
<dbReference type="PROSITE" id="PS50026">
    <property type="entry name" value="EGF_3"/>
    <property type="match status" value="1"/>
</dbReference>
<dbReference type="GO" id="GO:0006979">
    <property type="term" value="P:response to oxidative stress"/>
    <property type="evidence" value="ECO:0007669"/>
    <property type="project" value="InterPro"/>
</dbReference>
<keyword evidence="6" id="KW-0408">Iron</keyword>
<evidence type="ECO:0000256" key="2">
    <source>
        <dbReference type="ARBA" id="ARBA00004613"/>
    </source>
</evidence>
<evidence type="ECO:0000313" key="10">
    <source>
        <dbReference type="EMBL" id="CAB3986207.1"/>
    </source>
</evidence>
<protein>
    <submittedName>
        <fullName evidence="10">AGAP007237-PB, partial</fullName>
    </submittedName>
</protein>
<name>A0A7D9HMF3_PARCT</name>
<comment type="similarity">
    <text evidence="3">Belongs to the prostaglandin G/H synthase family.</text>
</comment>
<dbReference type="Pfam" id="PF03098">
    <property type="entry name" value="An_peroxidase"/>
    <property type="match status" value="1"/>
</dbReference>
<dbReference type="PROSITE" id="PS50292">
    <property type="entry name" value="PEROXIDASE_3"/>
    <property type="match status" value="1"/>
</dbReference>
<evidence type="ECO:0000256" key="4">
    <source>
        <dbReference type="ARBA" id="ARBA00022525"/>
    </source>
</evidence>
<evidence type="ECO:0000256" key="9">
    <source>
        <dbReference type="PROSITE-ProRule" id="PRU00076"/>
    </source>
</evidence>
<evidence type="ECO:0000256" key="6">
    <source>
        <dbReference type="ARBA" id="ARBA00022617"/>
    </source>
</evidence>
<keyword evidence="5" id="KW-0575">Peroxidase</keyword>
<keyword evidence="8" id="KW-0325">Glycoprotein</keyword>
<accession>A0A7D9HMF3</accession>
<comment type="caution">
    <text evidence="10">The sequence shown here is derived from an EMBL/GenBank/DDBJ whole genome shotgun (WGS) entry which is preliminary data.</text>
</comment>
<evidence type="ECO:0000256" key="7">
    <source>
        <dbReference type="ARBA" id="ARBA00022729"/>
    </source>
</evidence>
<dbReference type="PRINTS" id="PR00457">
    <property type="entry name" value="ANPEROXIDASE"/>
</dbReference>
<dbReference type="SUPFAM" id="SSF48113">
    <property type="entry name" value="Heme-dependent peroxidases"/>
    <property type="match status" value="1"/>
</dbReference>
<keyword evidence="7" id="KW-0732">Signal</keyword>
<evidence type="ECO:0000256" key="3">
    <source>
        <dbReference type="ARBA" id="ARBA00008928"/>
    </source>
</evidence>
<dbReference type="FunFam" id="1.10.640.10:FF:000003">
    <property type="entry name" value="chorion peroxidase"/>
    <property type="match status" value="1"/>
</dbReference>
<dbReference type="Gene3D" id="1.10.640.10">
    <property type="entry name" value="Haem peroxidase domain superfamily, animal type"/>
    <property type="match status" value="1"/>
</dbReference>
<comment type="cofactor">
    <cofactor evidence="1">
        <name>heme b</name>
        <dbReference type="ChEBI" id="CHEBI:60344"/>
    </cofactor>
</comment>
<proteinExistence type="inferred from homology"/>
<dbReference type="GO" id="GO:0004601">
    <property type="term" value="F:peroxidase activity"/>
    <property type="evidence" value="ECO:0007669"/>
    <property type="project" value="UniProtKB-KW"/>
</dbReference>
<keyword evidence="5" id="KW-0560">Oxidoreductase</keyword>
<keyword evidence="11" id="KW-1185">Reference proteome</keyword>
<dbReference type="Gene3D" id="2.10.25.10">
    <property type="entry name" value="Laminin"/>
    <property type="match status" value="1"/>
</dbReference>